<dbReference type="GO" id="GO:0005802">
    <property type="term" value="C:trans-Golgi network"/>
    <property type="evidence" value="ECO:0007669"/>
    <property type="project" value="TreeGrafter"/>
</dbReference>
<keyword evidence="4" id="KW-0812">Transmembrane</keyword>
<feature type="transmembrane region" description="Helical" evidence="4">
    <location>
        <begin position="56"/>
        <end position="77"/>
    </location>
</feature>
<gene>
    <name evidence="5" type="ORF">SCUD_LOCUS13160</name>
</gene>
<evidence type="ECO:0000256" key="3">
    <source>
        <dbReference type="ARBA" id="ARBA00022825"/>
    </source>
</evidence>
<dbReference type="GO" id="GO:0016485">
    <property type="term" value="P:protein processing"/>
    <property type="evidence" value="ECO:0007669"/>
    <property type="project" value="TreeGrafter"/>
</dbReference>
<name>A0A183KDR8_9TREM</name>
<reference evidence="7" key="1">
    <citation type="submission" date="2016-06" db="UniProtKB">
        <authorList>
            <consortium name="WormBaseParasite"/>
        </authorList>
    </citation>
    <scope>IDENTIFICATION</scope>
</reference>
<dbReference type="AlphaFoldDB" id="A0A183KDR8"/>
<proteinExistence type="predicted"/>
<evidence type="ECO:0000256" key="1">
    <source>
        <dbReference type="ARBA" id="ARBA00022670"/>
    </source>
</evidence>
<evidence type="ECO:0000256" key="2">
    <source>
        <dbReference type="ARBA" id="ARBA00022801"/>
    </source>
</evidence>
<evidence type="ECO:0000313" key="7">
    <source>
        <dbReference type="WBParaSite" id="SCUD_0001316301-mRNA-1"/>
    </source>
</evidence>
<keyword evidence="4" id="KW-0472">Membrane</keyword>
<keyword evidence="2" id="KW-0378">Hydrolase</keyword>
<organism evidence="7">
    <name type="scientific">Schistosoma curassoni</name>
    <dbReference type="NCBI Taxonomy" id="6186"/>
    <lineage>
        <taxon>Eukaryota</taxon>
        <taxon>Metazoa</taxon>
        <taxon>Spiralia</taxon>
        <taxon>Lophotrochozoa</taxon>
        <taxon>Platyhelminthes</taxon>
        <taxon>Trematoda</taxon>
        <taxon>Digenea</taxon>
        <taxon>Strigeidida</taxon>
        <taxon>Schistosomatoidea</taxon>
        <taxon>Schistosomatidae</taxon>
        <taxon>Schistosoma</taxon>
    </lineage>
</organism>
<evidence type="ECO:0000256" key="4">
    <source>
        <dbReference type="SAM" id="Phobius"/>
    </source>
</evidence>
<keyword evidence="1" id="KW-0645">Protease</keyword>
<dbReference type="Proteomes" id="UP000279833">
    <property type="component" value="Unassembled WGS sequence"/>
</dbReference>
<dbReference type="STRING" id="6186.A0A183KDR8"/>
<evidence type="ECO:0000313" key="6">
    <source>
        <dbReference type="Proteomes" id="UP000279833"/>
    </source>
</evidence>
<dbReference type="PANTHER" id="PTHR42884:SF14">
    <property type="entry name" value="NEUROENDOCRINE CONVERTASE 1"/>
    <property type="match status" value="1"/>
</dbReference>
<keyword evidence="3" id="KW-0720">Serine protease</keyword>
<keyword evidence="4" id="KW-1133">Transmembrane helix</keyword>
<keyword evidence="6" id="KW-1185">Reference proteome</keyword>
<reference evidence="5 6" key="2">
    <citation type="submission" date="2018-11" db="EMBL/GenBank/DDBJ databases">
        <authorList>
            <consortium name="Pathogen Informatics"/>
        </authorList>
    </citation>
    <scope>NUCLEOTIDE SEQUENCE [LARGE SCALE GENOMIC DNA]</scope>
    <source>
        <strain evidence="5">Dakar</strain>
        <strain evidence="6">Dakar, Senegal</strain>
    </source>
</reference>
<dbReference type="GO" id="GO:0004252">
    <property type="term" value="F:serine-type endopeptidase activity"/>
    <property type="evidence" value="ECO:0007669"/>
    <property type="project" value="TreeGrafter"/>
</dbReference>
<dbReference type="EMBL" id="UZAK01035662">
    <property type="protein sequence ID" value="VDP51561.1"/>
    <property type="molecule type" value="Genomic_DNA"/>
</dbReference>
<sequence>MLDGYITDRVEAETLHFRQDYIDIYSGSWGPEDSGKLYEGPGILAQSAFQQGVVTVSLFGLVIVNIVFLFIILYIFLKMFLIYIMTKIIGSNIE</sequence>
<dbReference type="GO" id="GO:0000139">
    <property type="term" value="C:Golgi membrane"/>
    <property type="evidence" value="ECO:0007669"/>
    <property type="project" value="TreeGrafter"/>
</dbReference>
<protein>
    <submittedName>
        <fullName evidence="7">Peptidase_M6 domain-containing protein</fullName>
    </submittedName>
</protein>
<dbReference type="WBParaSite" id="SCUD_0001316301-mRNA-1">
    <property type="protein sequence ID" value="SCUD_0001316301-mRNA-1"/>
    <property type="gene ID" value="SCUD_0001316301"/>
</dbReference>
<evidence type="ECO:0000313" key="5">
    <source>
        <dbReference type="EMBL" id="VDP51561.1"/>
    </source>
</evidence>
<accession>A0A183KDR8</accession>
<dbReference type="PANTHER" id="PTHR42884">
    <property type="entry name" value="PROPROTEIN CONVERTASE SUBTILISIN/KEXIN-RELATED"/>
    <property type="match status" value="1"/>
</dbReference>